<keyword evidence="4" id="KW-1185">Reference proteome</keyword>
<dbReference type="EMBL" id="VJMH01005564">
    <property type="protein sequence ID" value="KAF0694512.1"/>
    <property type="molecule type" value="Genomic_DNA"/>
</dbReference>
<feature type="region of interest" description="Disordered" evidence="1">
    <location>
        <begin position="39"/>
        <end position="76"/>
    </location>
</feature>
<feature type="compositionally biased region" description="Polar residues" evidence="1">
    <location>
        <begin position="39"/>
        <end position="51"/>
    </location>
</feature>
<organism evidence="3 4">
    <name type="scientific">Aphanomyces stellatus</name>
    <dbReference type="NCBI Taxonomy" id="120398"/>
    <lineage>
        <taxon>Eukaryota</taxon>
        <taxon>Sar</taxon>
        <taxon>Stramenopiles</taxon>
        <taxon>Oomycota</taxon>
        <taxon>Saprolegniomycetes</taxon>
        <taxon>Saprolegniales</taxon>
        <taxon>Verrucalvaceae</taxon>
        <taxon>Aphanomyces</taxon>
    </lineage>
</organism>
<evidence type="ECO:0000313" key="2">
    <source>
        <dbReference type="EMBL" id="KAF0694512.1"/>
    </source>
</evidence>
<dbReference type="Proteomes" id="UP000332933">
    <property type="component" value="Unassembled WGS sequence"/>
</dbReference>
<reference evidence="2" key="2">
    <citation type="submission" date="2019-06" db="EMBL/GenBank/DDBJ databases">
        <title>Genomics analysis of Aphanomyces spp. identifies a new class of oomycete effector associated with host adaptation.</title>
        <authorList>
            <person name="Gaulin E."/>
        </authorList>
    </citation>
    <scope>NUCLEOTIDE SEQUENCE</scope>
    <source>
        <strain evidence="2">CBS 578.67</strain>
    </source>
</reference>
<protein>
    <submittedName>
        <fullName evidence="3">Aste57867_14628 protein</fullName>
    </submittedName>
</protein>
<reference evidence="3 4" key="1">
    <citation type="submission" date="2019-03" db="EMBL/GenBank/DDBJ databases">
        <authorList>
            <person name="Gaulin E."/>
            <person name="Dumas B."/>
        </authorList>
    </citation>
    <scope>NUCLEOTIDE SEQUENCE [LARGE SCALE GENOMIC DNA]</scope>
    <source>
        <strain evidence="3">CBS 568.67</strain>
    </source>
</reference>
<gene>
    <name evidence="3" type="primary">Aste57867_14628</name>
    <name evidence="2" type="ORF">As57867_014573</name>
    <name evidence="3" type="ORF">ASTE57867_14628</name>
</gene>
<evidence type="ECO:0000256" key="1">
    <source>
        <dbReference type="SAM" id="MobiDB-lite"/>
    </source>
</evidence>
<proteinExistence type="predicted"/>
<dbReference type="OrthoDB" id="68269at2759"/>
<dbReference type="EMBL" id="CAADRA010005585">
    <property type="protein sequence ID" value="VFT91447.1"/>
    <property type="molecule type" value="Genomic_DNA"/>
</dbReference>
<evidence type="ECO:0000313" key="4">
    <source>
        <dbReference type="Proteomes" id="UP000332933"/>
    </source>
</evidence>
<name>A0A485L1H9_9STRA</name>
<accession>A0A485L1H9</accession>
<sequence length="452" mass="50008">MMNGDEGSGWDIACDLPFLIASDVELQTDLVELCDLMDDSSSSTAAAQEDTSTNKRKRRRKPSAAPAGARNQHQARVRHEILDLQQEVELLRRELDETKETALHTKGVSSSKAMSPWQKMARMQECHASKALRENRRLRAAVDEQGSFIDKMAKLMRKKPRLDAVNEATWCDYKLAAQQSLREIGIHAIADRQYRRKDTVLLNAGLVGREDNFFSFGPLESSDASVVVLQIRSHIKLAAPCAVVSRAIWQVTSGEIPPPLSSRASVTIDRLDEWTVYERFAETNAGGVVSHANTVLKFFVEECDGDDSHVMVWRSVLEDALVPHMSKGAIEDESGWVVITPIDDHSCWQSMVLHNRIGPTCYPTPGASILPLTHAAENATTVDTIAKSLRQLTVEEAPPALGKFLAPTDHAAVDLGLPLHGPFFERGRQIERAIKSAVNSAIDSYQRGLQNV</sequence>
<dbReference type="AlphaFoldDB" id="A0A485L1H9"/>
<evidence type="ECO:0000313" key="3">
    <source>
        <dbReference type="EMBL" id="VFT91447.1"/>
    </source>
</evidence>